<organism evidence="1">
    <name type="scientific">uncultured Caudovirales phage</name>
    <dbReference type="NCBI Taxonomy" id="2100421"/>
    <lineage>
        <taxon>Viruses</taxon>
        <taxon>Duplodnaviria</taxon>
        <taxon>Heunggongvirae</taxon>
        <taxon>Uroviricota</taxon>
        <taxon>Caudoviricetes</taxon>
        <taxon>Peduoviridae</taxon>
        <taxon>Maltschvirus</taxon>
        <taxon>Maltschvirus maltsch</taxon>
    </lineage>
</organism>
<protein>
    <recommendedName>
        <fullName evidence="2">SaV-like</fullName>
    </recommendedName>
</protein>
<evidence type="ECO:0008006" key="2">
    <source>
        <dbReference type="Google" id="ProtNLM"/>
    </source>
</evidence>
<proteinExistence type="predicted"/>
<gene>
    <name evidence="1" type="ORF">UFOVP532_33</name>
</gene>
<accession>A0A6J5MSK9</accession>
<name>A0A6J5MSK9_9CAUD</name>
<evidence type="ECO:0000313" key="1">
    <source>
        <dbReference type="EMBL" id="CAB4148847.1"/>
    </source>
</evidence>
<sequence length="67" mass="7964">MEEEKVFNPQPHYDNTKGSLYKVGSERNWNPYLFDVVKRLERGGKKDPLKQEIEKSIDVLKIWLSEI</sequence>
<dbReference type="EMBL" id="LR796497">
    <property type="protein sequence ID" value="CAB4148847.1"/>
    <property type="molecule type" value="Genomic_DNA"/>
</dbReference>
<reference evidence="1" key="1">
    <citation type="submission" date="2020-04" db="EMBL/GenBank/DDBJ databases">
        <authorList>
            <person name="Chiriac C."/>
            <person name="Salcher M."/>
            <person name="Ghai R."/>
            <person name="Kavagutti S V."/>
        </authorList>
    </citation>
    <scope>NUCLEOTIDE SEQUENCE</scope>
</reference>